<dbReference type="OrthoDB" id="2015551at2759"/>
<dbReference type="GO" id="GO:0005507">
    <property type="term" value="F:copper ion binding"/>
    <property type="evidence" value="ECO:0007669"/>
    <property type="project" value="InterPro"/>
</dbReference>
<dbReference type="PROSITE" id="PS00087">
    <property type="entry name" value="SOD_CU_ZN_1"/>
    <property type="match status" value="1"/>
</dbReference>
<evidence type="ECO:0000313" key="4">
    <source>
        <dbReference type="WBParaSite" id="ECPE_0001431601-mRNA-1"/>
    </source>
</evidence>
<dbReference type="Proteomes" id="UP000272942">
    <property type="component" value="Unassembled WGS sequence"/>
</dbReference>
<keyword evidence="3" id="KW-1185">Reference proteome</keyword>
<dbReference type="PANTHER" id="PTHR10003">
    <property type="entry name" value="SUPEROXIDE DISMUTASE CU-ZN -RELATED"/>
    <property type="match status" value="1"/>
</dbReference>
<protein>
    <submittedName>
        <fullName evidence="4">Sod_Cu domain-containing protein</fullName>
    </submittedName>
</protein>
<reference evidence="4" key="1">
    <citation type="submission" date="2016-06" db="UniProtKB">
        <authorList>
            <consortium name="WormBaseParasite"/>
        </authorList>
    </citation>
    <scope>IDENTIFICATION</scope>
</reference>
<sequence>MPTANLIATFPQPYNGQVSFKISRGIIKVTGSITGLPPNSFLGAHIHENGDLGNRCLNAGGHYNPFGMSHGGPKGTPRHPGDFGNLQTDENGVAKVDLTICCSRLTNNFMFLGLAMVIHEGTDDLGRGGDAGSLATGNSGGRITCAVVGLARSSR</sequence>
<dbReference type="Gene3D" id="2.60.40.200">
    <property type="entry name" value="Superoxide dismutase, copper/zinc binding domain"/>
    <property type="match status" value="1"/>
</dbReference>
<dbReference type="GO" id="GO:0006801">
    <property type="term" value="P:superoxide metabolic process"/>
    <property type="evidence" value="ECO:0007669"/>
    <property type="project" value="InterPro"/>
</dbReference>
<dbReference type="WBParaSite" id="ECPE_0001431601-mRNA-1">
    <property type="protein sequence ID" value="ECPE_0001431601-mRNA-1"/>
    <property type="gene ID" value="ECPE_0001431601"/>
</dbReference>
<reference evidence="2 3" key="2">
    <citation type="submission" date="2018-11" db="EMBL/GenBank/DDBJ databases">
        <authorList>
            <consortium name="Pathogen Informatics"/>
        </authorList>
    </citation>
    <scope>NUCLEOTIDE SEQUENCE [LARGE SCALE GENOMIC DNA]</scope>
    <source>
        <strain evidence="2 3">Egypt</strain>
    </source>
</reference>
<dbReference type="PRINTS" id="PR00068">
    <property type="entry name" value="CUZNDISMTASE"/>
</dbReference>
<name>A0A183B4Z1_9TREM</name>
<dbReference type="Pfam" id="PF00080">
    <property type="entry name" value="Sod_Cu"/>
    <property type="match status" value="1"/>
</dbReference>
<accession>A0A183B4Z1</accession>
<dbReference type="InterPro" id="IPR018152">
    <property type="entry name" value="SOD_Cu/Zn_BS"/>
</dbReference>
<dbReference type="CDD" id="cd00305">
    <property type="entry name" value="Cu-Zn_Superoxide_Dismutase"/>
    <property type="match status" value="1"/>
</dbReference>
<dbReference type="InterPro" id="IPR001424">
    <property type="entry name" value="SOD_Cu_Zn_dom"/>
</dbReference>
<dbReference type="SUPFAM" id="SSF49329">
    <property type="entry name" value="Cu,Zn superoxide dismutase-like"/>
    <property type="match status" value="1"/>
</dbReference>
<evidence type="ECO:0000259" key="1">
    <source>
        <dbReference type="Pfam" id="PF00080"/>
    </source>
</evidence>
<proteinExistence type="predicted"/>
<dbReference type="EMBL" id="UZAN01057156">
    <property type="protein sequence ID" value="VDP91548.1"/>
    <property type="molecule type" value="Genomic_DNA"/>
</dbReference>
<dbReference type="AlphaFoldDB" id="A0A183B4Z1"/>
<dbReference type="InterPro" id="IPR036423">
    <property type="entry name" value="SOD-like_Cu/Zn_dom_sf"/>
</dbReference>
<evidence type="ECO:0000313" key="2">
    <source>
        <dbReference type="EMBL" id="VDP91548.1"/>
    </source>
</evidence>
<dbReference type="InterPro" id="IPR024134">
    <property type="entry name" value="SOD_Cu/Zn_/chaperone"/>
</dbReference>
<gene>
    <name evidence="2" type="ORF">ECPE_LOCUS14276</name>
</gene>
<organism evidence="4">
    <name type="scientific">Echinostoma caproni</name>
    <dbReference type="NCBI Taxonomy" id="27848"/>
    <lineage>
        <taxon>Eukaryota</taxon>
        <taxon>Metazoa</taxon>
        <taxon>Spiralia</taxon>
        <taxon>Lophotrochozoa</taxon>
        <taxon>Platyhelminthes</taxon>
        <taxon>Trematoda</taxon>
        <taxon>Digenea</taxon>
        <taxon>Plagiorchiida</taxon>
        <taxon>Echinostomata</taxon>
        <taxon>Echinostomatoidea</taxon>
        <taxon>Echinostomatidae</taxon>
        <taxon>Echinostoma</taxon>
    </lineage>
</organism>
<feature type="domain" description="Superoxide dismutase copper/zinc binding" evidence="1">
    <location>
        <begin position="15"/>
        <end position="148"/>
    </location>
</feature>
<evidence type="ECO:0000313" key="3">
    <source>
        <dbReference type="Proteomes" id="UP000272942"/>
    </source>
</evidence>